<reference evidence="1 2" key="1">
    <citation type="submission" date="2019-03" db="EMBL/GenBank/DDBJ databases">
        <title>Draft genome sequences of novel Actinobacteria.</title>
        <authorList>
            <person name="Sahin N."/>
            <person name="Ay H."/>
            <person name="Saygin H."/>
        </authorList>
    </citation>
    <scope>NUCLEOTIDE SEQUENCE [LARGE SCALE GENOMIC DNA]</scope>
    <source>
        <strain evidence="1 2">DSM 41900</strain>
    </source>
</reference>
<evidence type="ECO:0000313" key="2">
    <source>
        <dbReference type="Proteomes" id="UP000295345"/>
    </source>
</evidence>
<dbReference type="Gene3D" id="3.30.750.24">
    <property type="entry name" value="STAS domain"/>
    <property type="match status" value="1"/>
</dbReference>
<evidence type="ECO:0000313" key="1">
    <source>
        <dbReference type="EMBL" id="TDC73677.1"/>
    </source>
</evidence>
<comment type="caution">
    <text evidence="1">The sequence shown here is derived from an EMBL/GenBank/DDBJ whole genome shotgun (WGS) entry which is preliminary data.</text>
</comment>
<proteinExistence type="predicted"/>
<keyword evidence="2" id="KW-1185">Reference proteome</keyword>
<name>A0A4R4T9B9_9ACTN</name>
<dbReference type="OrthoDB" id="3873054at2"/>
<accession>A0A4R4T9B9</accession>
<gene>
    <name evidence="1" type="ORF">E1283_18515</name>
</gene>
<dbReference type="EMBL" id="SMKI01000189">
    <property type="protein sequence ID" value="TDC73677.1"/>
    <property type="molecule type" value="Genomic_DNA"/>
</dbReference>
<organism evidence="1 2">
    <name type="scientific">Streptomyces hainanensis</name>
    <dbReference type="NCBI Taxonomy" id="402648"/>
    <lineage>
        <taxon>Bacteria</taxon>
        <taxon>Bacillati</taxon>
        <taxon>Actinomycetota</taxon>
        <taxon>Actinomycetes</taxon>
        <taxon>Kitasatosporales</taxon>
        <taxon>Streptomycetaceae</taxon>
        <taxon>Streptomyces</taxon>
    </lineage>
</organism>
<dbReference type="RefSeq" id="WP_132819189.1">
    <property type="nucleotide sequence ID" value="NZ_SMKI01000189.1"/>
</dbReference>
<protein>
    <recommendedName>
        <fullName evidence="3">STAS domain-containing protein</fullName>
    </recommendedName>
</protein>
<dbReference type="SUPFAM" id="SSF52091">
    <property type="entry name" value="SpoIIaa-like"/>
    <property type="match status" value="1"/>
</dbReference>
<evidence type="ECO:0008006" key="3">
    <source>
        <dbReference type="Google" id="ProtNLM"/>
    </source>
</evidence>
<dbReference type="Proteomes" id="UP000295345">
    <property type="component" value="Unassembled WGS sequence"/>
</dbReference>
<sequence length="113" mass="12525">MSWNHDHRDGIDVLTVTGFLRHDVTHRFADGVDWVTAHSAGPVVLDLTHLRGCDKPGERAVLNAIDRLLTRSAPFAIWGLGETTVDRVIPERLRHVRIASDLATALRDLTSAL</sequence>
<dbReference type="AlphaFoldDB" id="A0A4R4T9B9"/>
<dbReference type="InterPro" id="IPR036513">
    <property type="entry name" value="STAS_dom_sf"/>
</dbReference>